<dbReference type="EMBL" id="JALJEJ010000002">
    <property type="protein sequence ID" value="MCJ8208890.1"/>
    <property type="molecule type" value="Genomic_DNA"/>
</dbReference>
<evidence type="ECO:0000313" key="3">
    <source>
        <dbReference type="Proteomes" id="UP001139450"/>
    </source>
</evidence>
<dbReference type="AlphaFoldDB" id="A0A9X2B8N6"/>
<dbReference type="Gene3D" id="1.20.1260.10">
    <property type="match status" value="1"/>
</dbReference>
<dbReference type="Pfam" id="PF09537">
    <property type="entry name" value="DUF2383"/>
    <property type="match status" value="1"/>
</dbReference>
<dbReference type="Proteomes" id="UP001139450">
    <property type="component" value="Unassembled WGS sequence"/>
</dbReference>
<name>A0A9X2B8N6_9SPHI</name>
<gene>
    <name evidence="2" type="ORF">MUY27_04165</name>
</gene>
<feature type="domain" description="DUF2383" evidence="1">
    <location>
        <begin position="8"/>
        <end position="119"/>
    </location>
</feature>
<evidence type="ECO:0000313" key="2">
    <source>
        <dbReference type="EMBL" id="MCJ8208890.1"/>
    </source>
</evidence>
<protein>
    <submittedName>
        <fullName evidence="2">PA2169 family four-helix-bundle protein</fullName>
    </submittedName>
</protein>
<keyword evidence="3" id="KW-1185">Reference proteome</keyword>
<organism evidence="2 3">
    <name type="scientific">Mucilaginibacter straminoryzae</name>
    <dbReference type="NCBI Taxonomy" id="2932774"/>
    <lineage>
        <taxon>Bacteria</taxon>
        <taxon>Pseudomonadati</taxon>
        <taxon>Bacteroidota</taxon>
        <taxon>Sphingobacteriia</taxon>
        <taxon>Sphingobacteriales</taxon>
        <taxon>Sphingobacteriaceae</taxon>
        <taxon>Mucilaginibacter</taxon>
    </lineage>
</organism>
<dbReference type="InterPro" id="IPR011971">
    <property type="entry name" value="CHP02284"/>
</dbReference>
<dbReference type="InterPro" id="IPR012347">
    <property type="entry name" value="Ferritin-like"/>
</dbReference>
<dbReference type="PIRSF" id="PIRSF029477">
    <property type="entry name" value="UCP029477"/>
    <property type="match status" value="1"/>
</dbReference>
<evidence type="ECO:0000259" key="1">
    <source>
        <dbReference type="Pfam" id="PF09537"/>
    </source>
</evidence>
<accession>A0A9X2B8N6</accession>
<dbReference type="InterPro" id="IPR016920">
    <property type="entry name" value="UCP029477"/>
</dbReference>
<sequence>METKQETTLEILNDLVKINNDRIEGFERATKNIGEGREDLKQIFTRFIGESHQNKLELGTEIQALGKDIDNTTSASGSLHRTWLQVKAAFTGHDTHNVLEECEFGEDAIKKAYKDALEEEEVPAYIKEILLQQQQKLNIAHDTIKQLRDQTE</sequence>
<dbReference type="NCBIfam" id="TIGR02284">
    <property type="entry name" value="PA2169 family four-helix-bundle protein"/>
    <property type="match status" value="1"/>
</dbReference>
<reference evidence="2" key="1">
    <citation type="submission" date="2022-04" db="EMBL/GenBank/DDBJ databases">
        <title>Mucilaginibacter sp. RS28 isolated from freshwater.</title>
        <authorList>
            <person name="Ko S.-R."/>
        </authorList>
    </citation>
    <scope>NUCLEOTIDE SEQUENCE</scope>
    <source>
        <strain evidence="2">RS28</strain>
    </source>
</reference>
<dbReference type="RefSeq" id="WP_245128725.1">
    <property type="nucleotide sequence ID" value="NZ_JALJEJ010000002.1"/>
</dbReference>
<dbReference type="InterPro" id="IPR019052">
    <property type="entry name" value="DUF2383"/>
</dbReference>
<comment type="caution">
    <text evidence="2">The sequence shown here is derived from an EMBL/GenBank/DDBJ whole genome shotgun (WGS) entry which is preliminary data.</text>
</comment>
<proteinExistence type="predicted"/>